<sequence length="276" mass="31832">MIKEISRGQSLLYVSDWNWTDNIISILINKSDKEMSDPVFTDPREGTRRTAEKNDEEGQDFSVHIAIKLPIHDHESALAIVEHCTGLTVFTVQKLLNKILVNAKEIVPYEFEQLHPDGSVDNHGNPKKYNVSFKYDIRGHISHELEYDLDNGKIHSIELITDKEQHTRFDEEGYIQEKCKKLVLSLVDEGHPIIDKYNRILKVFNHKKDDYSRAKIKFETPTGISRTIEMDTIDGLAQAYVKKEKLDNFELDLKSSYDKFSEPILAKMKELLLTGA</sequence>
<protein>
    <submittedName>
        <fullName evidence="2">Uncharacterized protein</fullName>
    </submittedName>
</protein>
<proteinExistence type="predicted"/>
<feature type="region of interest" description="Disordered" evidence="1">
    <location>
        <begin position="37"/>
        <end position="57"/>
    </location>
</feature>
<feature type="compositionally biased region" description="Basic and acidic residues" evidence="1">
    <location>
        <begin position="37"/>
        <end position="53"/>
    </location>
</feature>
<accession>A0A1Z4C3K6</accession>
<organism evidence="2 3">
    <name type="scientific">Methylovulum psychrotolerans</name>
    <dbReference type="NCBI Taxonomy" id="1704499"/>
    <lineage>
        <taxon>Bacteria</taxon>
        <taxon>Pseudomonadati</taxon>
        <taxon>Pseudomonadota</taxon>
        <taxon>Gammaproteobacteria</taxon>
        <taxon>Methylococcales</taxon>
        <taxon>Methylococcaceae</taxon>
        <taxon>Methylovulum</taxon>
    </lineage>
</organism>
<dbReference type="KEGG" id="mpsy:CEK71_19525"/>
<gene>
    <name evidence="2" type="ORF">CEK71_19525</name>
</gene>
<keyword evidence="3" id="KW-1185">Reference proteome</keyword>
<dbReference type="EMBL" id="CP022129">
    <property type="protein sequence ID" value="ASF48085.1"/>
    <property type="molecule type" value="Genomic_DNA"/>
</dbReference>
<evidence type="ECO:0000313" key="2">
    <source>
        <dbReference type="EMBL" id="ASF48085.1"/>
    </source>
</evidence>
<reference evidence="2 3" key="1">
    <citation type="submission" date="2017-06" db="EMBL/GenBank/DDBJ databases">
        <title>Genome Sequencing of the methanotroph Methylovulum psychrotolerants str. HV10-M2 isolated from a high-altitude environment.</title>
        <authorList>
            <person name="Mateos-Rivera A."/>
        </authorList>
    </citation>
    <scope>NUCLEOTIDE SEQUENCE [LARGE SCALE GENOMIC DNA]</scope>
    <source>
        <strain evidence="2 3">HV10_M2</strain>
    </source>
</reference>
<evidence type="ECO:0000256" key="1">
    <source>
        <dbReference type="SAM" id="MobiDB-lite"/>
    </source>
</evidence>
<dbReference type="Proteomes" id="UP000197019">
    <property type="component" value="Chromosome"/>
</dbReference>
<evidence type="ECO:0000313" key="3">
    <source>
        <dbReference type="Proteomes" id="UP000197019"/>
    </source>
</evidence>
<dbReference type="AlphaFoldDB" id="A0A1Z4C3K6"/>
<name>A0A1Z4C3K6_9GAMM</name>